<sequence>MAEENDTAGGEATPLPANSKLTTTKQRWAREGKFLTGRVTREEGERLPPGQHLVRDWPVLDLGPQPRVPLETWRLDVTGAVENPVSWDWAVFSAQKQTHEVTDIHCVTTWSRYDNGWDGVTTRDLLDIVMPRPEASHVMLHSYDGYTTNLALEDFAAEDALLVHSWEGRPLTVEHGGPVRLVVPHLYFWKSAKWLKQIEFRTSDRRGFWEERGYHNHADPWKEQRYSDEE</sequence>
<dbReference type="EMBL" id="CP048630">
    <property type="protein sequence ID" value="QIB32400.1"/>
    <property type="molecule type" value="Genomic_DNA"/>
</dbReference>
<dbReference type="CDD" id="cd02109">
    <property type="entry name" value="arch_bact_SO_family_Moco"/>
    <property type="match status" value="1"/>
</dbReference>
<evidence type="ECO:0000259" key="2">
    <source>
        <dbReference type="Pfam" id="PF00174"/>
    </source>
</evidence>
<dbReference type="PANTHER" id="PTHR43032:SF4">
    <property type="entry name" value="OXIDOREDUCTASE MOLYBDOPTERIN-BINDING DOMAIN-CONTAINING PROTEIN"/>
    <property type="match status" value="1"/>
</dbReference>
<dbReference type="AlphaFoldDB" id="A0A6P1YHF6"/>
<proteinExistence type="predicted"/>
<dbReference type="InterPro" id="IPR036374">
    <property type="entry name" value="OxRdtase_Mopterin-bd_sf"/>
</dbReference>
<dbReference type="RefSeq" id="WP_163073341.1">
    <property type="nucleotide sequence ID" value="NZ_CP048630.1"/>
</dbReference>
<dbReference type="SUPFAM" id="SSF56524">
    <property type="entry name" value="Oxidoreductase molybdopterin-binding domain"/>
    <property type="match status" value="1"/>
</dbReference>
<organism evidence="3 4">
    <name type="scientific">Ancylobacter pratisalsi</name>
    <dbReference type="NCBI Taxonomy" id="1745854"/>
    <lineage>
        <taxon>Bacteria</taxon>
        <taxon>Pseudomonadati</taxon>
        <taxon>Pseudomonadota</taxon>
        <taxon>Alphaproteobacteria</taxon>
        <taxon>Hyphomicrobiales</taxon>
        <taxon>Xanthobacteraceae</taxon>
        <taxon>Ancylobacter</taxon>
    </lineage>
</organism>
<evidence type="ECO:0000313" key="4">
    <source>
        <dbReference type="Proteomes" id="UP000464751"/>
    </source>
</evidence>
<dbReference type="KEGG" id="apra:G3A50_00790"/>
<feature type="domain" description="Oxidoreductase molybdopterin-binding" evidence="2">
    <location>
        <begin position="64"/>
        <end position="209"/>
    </location>
</feature>
<dbReference type="Gene3D" id="3.90.420.10">
    <property type="entry name" value="Oxidoreductase, molybdopterin-binding domain"/>
    <property type="match status" value="1"/>
</dbReference>
<gene>
    <name evidence="3" type="ORF">G3A50_00790</name>
</gene>
<reference evidence="3 4" key="1">
    <citation type="submission" date="2020-02" db="EMBL/GenBank/DDBJ databases">
        <authorList>
            <person name="Li G."/>
        </authorList>
    </citation>
    <scope>NUCLEOTIDE SEQUENCE [LARGE SCALE GENOMIC DNA]</scope>
    <source>
        <strain evidence="3 4">DSM 102029</strain>
    </source>
</reference>
<dbReference type="PANTHER" id="PTHR43032">
    <property type="entry name" value="PROTEIN-METHIONINE-SULFOXIDE REDUCTASE"/>
    <property type="match status" value="1"/>
</dbReference>
<evidence type="ECO:0000256" key="1">
    <source>
        <dbReference type="SAM" id="MobiDB-lite"/>
    </source>
</evidence>
<dbReference type="InterPro" id="IPR000572">
    <property type="entry name" value="OxRdtase_Mopterin-bd_dom"/>
</dbReference>
<feature type="region of interest" description="Disordered" evidence="1">
    <location>
        <begin position="1"/>
        <end position="26"/>
    </location>
</feature>
<keyword evidence="4" id="KW-1185">Reference proteome</keyword>
<dbReference type="Pfam" id="PF00174">
    <property type="entry name" value="Oxidored_molyb"/>
    <property type="match status" value="1"/>
</dbReference>
<accession>A0A6P1YHF6</accession>
<dbReference type="Proteomes" id="UP000464751">
    <property type="component" value="Chromosome"/>
</dbReference>
<name>A0A6P1YHF6_9HYPH</name>
<evidence type="ECO:0000313" key="3">
    <source>
        <dbReference type="EMBL" id="QIB32400.1"/>
    </source>
</evidence>
<protein>
    <submittedName>
        <fullName evidence="3">Sulfite oxidase-like oxidoreductase</fullName>
    </submittedName>
</protein>